<dbReference type="OrthoDB" id="3745857at2"/>
<organism evidence="1 2">
    <name type="scientific">Aeromicrobium fastidiosum</name>
    <dbReference type="NCBI Taxonomy" id="52699"/>
    <lineage>
        <taxon>Bacteria</taxon>
        <taxon>Bacillati</taxon>
        <taxon>Actinomycetota</taxon>
        <taxon>Actinomycetes</taxon>
        <taxon>Propionibacteriales</taxon>
        <taxon>Nocardioidaceae</taxon>
        <taxon>Aeromicrobium</taxon>
    </lineage>
</organism>
<sequence length="165" mass="17798">MTSALGGREQDQTALATTILGLLWETTDRQVSREIAHLADITADTDDDGSHVAPPGLVMPASGCITTRVVATARGHQGVTESMRVAVWPTVEGDDPAFVVTRSDSDRTLPIALADVQPAVTDHLRGQVNDFIATIIAHMVAELDVKMQRTYIRESQGDLAEYTED</sequence>
<dbReference type="RefSeq" id="WP_129180341.1">
    <property type="nucleotide sequence ID" value="NZ_JAGIOG010000001.1"/>
</dbReference>
<reference evidence="1" key="1">
    <citation type="submission" date="2019-09" db="EMBL/GenBank/DDBJ databases">
        <authorList>
            <person name="Li J."/>
        </authorList>
    </citation>
    <scope>NUCLEOTIDE SEQUENCE [LARGE SCALE GENOMIC DNA]</scope>
    <source>
        <strain evidence="1">NRBC 14897</strain>
    </source>
</reference>
<proteinExistence type="predicted"/>
<name>A0A641APY3_9ACTN</name>
<evidence type="ECO:0000313" key="1">
    <source>
        <dbReference type="EMBL" id="KAA1380150.1"/>
    </source>
</evidence>
<dbReference type="Proteomes" id="UP001515100">
    <property type="component" value="Unassembled WGS sequence"/>
</dbReference>
<keyword evidence="2" id="KW-1185">Reference proteome</keyword>
<evidence type="ECO:0000313" key="2">
    <source>
        <dbReference type="Proteomes" id="UP001515100"/>
    </source>
</evidence>
<gene>
    <name evidence="1" type="ORF">ESP62_002805</name>
</gene>
<comment type="caution">
    <text evidence="1">The sequence shown here is derived from an EMBL/GenBank/DDBJ whole genome shotgun (WGS) entry which is preliminary data.</text>
</comment>
<accession>A0A641APY3</accession>
<dbReference type="AlphaFoldDB" id="A0A641APY3"/>
<protein>
    <submittedName>
        <fullName evidence="1">Uncharacterized protein</fullName>
    </submittedName>
</protein>
<dbReference type="EMBL" id="SDPP02000001">
    <property type="protein sequence ID" value="KAA1380150.1"/>
    <property type="molecule type" value="Genomic_DNA"/>
</dbReference>